<evidence type="ECO:0000313" key="13">
    <source>
        <dbReference type="Proteomes" id="UP000294614"/>
    </source>
</evidence>
<dbReference type="GO" id="GO:0000287">
    <property type="term" value="F:magnesium ion binding"/>
    <property type="evidence" value="ECO:0007669"/>
    <property type="project" value="UniProtKB-UniRule"/>
</dbReference>
<feature type="site" description="Substrate discrimination" evidence="10">
    <location>
        <position position="11"/>
    </location>
</feature>
<keyword evidence="9 10" id="KW-0234">DNA repair</keyword>
<dbReference type="InterPro" id="IPR050116">
    <property type="entry name" value="DNA_polymerase-Y"/>
</dbReference>
<dbReference type="PANTHER" id="PTHR11076:SF33">
    <property type="entry name" value="DNA POLYMERASE KAPPA"/>
    <property type="match status" value="1"/>
</dbReference>
<dbReference type="EC" id="2.7.7.7" evidence="10"/>
<feature type="active site" evidence="10">
    <location>
        <position position="101"/>
    </location>
</feature>
<dbReference type="GO" id="GO:0009432">
    <property type="term" value="P:SOS response"/>
    <property type="evidence" value="ECO:0007669"/>
    <property type="project" value="TreeGrafter"/>
</dbReference>
<comment type="subunit">
    <text evidence="10">Monomer.</text>
</comment>
<dbReference type="Gene3D" id="1.10.150.20">
    <property type="entry name" value="5' to 3' exonuclease, C-terminal subdomain"/>
    <property type="match status" value="1"/>
</dbReference>
<evidence type="ECO:0000256" key="4">
    <source>
        <dbReference type="ARBA" id="ARBA00022695"/>
    </source>
</evidence>
<dbReference type="GO" id="GO:0003684">
    <property type="term" value="F:damaged DNA binding"/>
    <property type="evidence" value="ECO:0007669"/>
    <property type="project" value="InterPro"/>
</dbReference>
<dbReference type="HAMAP" id="MF_01113">
    <property type="entry name" value="DNApol_IV"/>
    <property type="match status" value="1"/>
</dbReference>
<dbReference type="GO" id="GO:0003887">
    <property type="term" value="F:DNA-directed DNA polymerase activity"/>
    <property type="evidence" value="ECO:0007669"/>
    <property type="project" value="UniProtKB-UniRule"/>
</dbReference>
<dbReference type="Proteomes" id="UP000294614">
    <property type="component" value="Unassembled WGS sequence"/>
</dbReference>
<comment type="catalytic activity">
    <reaction evidence="10">
        <text>DNA(n) + a 2'-deoxyribonucleoside 5'-triphosphate = DNA(n+1) + diphosphate</text>
        <dbReference type="Rhea" id="RHEA:22508"/>
        <dbReference type="Rhea" id="RHEA-COMP:17339"/>
        <dbReference type="Rhea" id="RHEA-COMP:17340"/>
        <dbReference type="ChEBI" id="CHEBI:33019"/>
        <dbReference type="ChEBI" id="CHEBI:61560"/>
        <dbReference type="ChEBI" id="CHEBI:173112"/>
        <dbReference type="EC" id="2.7.7.7"/>
    </reaction>
</comment>
<feature type="binding site" evidence="10">
    <location>
        <position position="100"/>
    </location>
    <ligand>
        <name>Mg(2+)</name>
        <dbReference type="ChEBI" id="CHEBI:18420"/>
    </ligand>
</feature>
<evidence type="ECO:0000259" key="11">
    <source>
        <dbReference type="PROSITE" id="PS50173"/>
    </source>
</evidence>
<dbReference type="Gene3D" id="3.30.70.270">
    <property type="match status" value="1"/>
</dbReference>
<keyword evidence="10" id="KW-0963">Cytoplasm</keyword>
<keyword evidence="2 10" id="KW-0515">Mutator protein</keyword>
<dbReference type="OrthoDB" id="9808813at2"/>
<dbReference type="InterPro" id="IPR001126">
    <property type="entry name" value="UmuC"/>
</dbReference>
<dbReference type="FunFam" id="3.40.1170.60:FF:000003">
    <property type="entry name" value="DNA polymerase eta"/>
    <property type="match status" value="1"/>
</dbReference>
<dbReference type="GO" id="GO:0006261">
    <property type="term" value="P:DNA-templated DNA replication"/>
    <property type="evidence" value="ECO:0007669"/>
    <property type="project" value="UniProtKB-UniRule"/>
</dbReference>
<comment type="function">
    <text evidence="10">Poorly processive, error-prone DNA polymerase involved in untargeted mutagenesis. Copies undamaged DNA at stalled replication forks, which arise in vivo from mismatched or misaligned primer ends. These misaligned primers can be extended by PolIV. Exhibits no 3'-5' exonuclease (proofreading) activity. May be involved in translesional synthesis, in conjunction with the beta clamp from PolIII.</text>
</comment>
<dbReference type="SUPFAM" id="SSF56672">
    <property type="entry name" value="DNA/RNA polymerases"/>
    <property type="match status" value="1"/>
</dbReference>
<keyword evidence="10" id="KW-0235">DNA replication</keyword>
<keyword evidence="5 10" id="KW-0479">Metal-binding</keyword>
<dbReference type="InterPro" id="IPR043502">
    <property type="entry name" value="DNA/RNA_pol_sf"/>
</dbReference>
<dbReference type="InterPro" id="IPR017961">
    <property type="entry name" value="DNA_pol_Y-fam_little_finger"/>
</dbReference>
<dbReference type="EMBL" id="SMGG01000004">
    <property type="protein sequence ID" value="TCK60783.1"/>
    <property type="molecule type" value="Genomic_DNA"/>
</dbReference>
<evidence type="ECO:0000256" key="7">
    <source>
        <dbReference type="ARBA" id="ARBA00022842"/>
    </source>
</evidence>
<evidence type="ECO:0000256" key="2">
    <source>
        <dbReference type="ARBA" id="ARBA00022457"/>
    </source>
</evidence>
<evidence type="ECO:0000256" key="10">
    <source>
        <dbReference type="HAMAP-Rule" id="MF_01113"/>
    </source>
</evidence>
<comment type="similarity">
    <text evidence="1 10">Belongs to the DNA polymerase type-Y family.</text>
</comment>
<proteinExistence type="inferred from homology"/>
<organism evidence="12 13">
    <name type="scientific">Seleniivibrio woodruffii</name>
    <dbReference type="NCBI Taxonomy" id="1078050"/>
    <lineage>
        <taxon>Bacteria</taxon>
        <taxon>Pseudomonadati</taxon>
        <taxon>Deferribacterota</taxon>
        <taxon>Deferribacteres</taxon>
        <taxon>Deferribacterales</taxon>
        <taxon>Geovibrionaceae</taxon>
        <taxon>Seleniivibrio</taxon>
    </lineage>
</organism>
<name>A0A4R1KA61_9BACT</name>
<protein>
    <recommendedName>
        <fullName evidence="10">DNA polymerase IV</fullName>
        <shortName evidence="10">Pol IV</shortName>
        <ecNumber evidence="10">2.7.7.7</ecNumber>
    </recommendedName>
</protein>
<comment type="caution">
    <text evidence="12">The sequence shown here is derived from an EMBL/GenBank/DDBJ whole genome shotgun (WGS) entry which is preliminary data.</text>
</comment>
<dbReference type="RefSeq" id="WP_132873648.1">
    <property type="nucleotide sequence ID" value="NZ_JAJUHT010000001.1"/>
</dbReference>
<comment type="cofactor">
    <cofactor evidence="10">
        <name>Mg(2+)</name>
        <dbReference type="ChEBI" id="CHEBI:18420"/>
    </cofactor>
    <text evidence="10">Binds 2 magnesium ions per subunit.</text>
</comment>
<dbReference type="Gene3D" id="3.30.1490.100">
    <property type="entry name" value="DNA polymerase, Y-family, little finger domain"/>
    <property type="match status" value="1"/>
</dbReference>
<keyword evidence="8 10" id="KW-0239">DNA-directed DNA polymerase</keyword>
<evidence type="ECO:0000256" key="9">
    <source>
        <dbReference type="ARBA" id="ARBA00023204"/>
    </source>
</evidence>
<evidence type="ECO:0000256" key="8">
    <source>
        <dbReference type="ARBA" id="ARBA00022932"/>
    </source>
</evidence>
<keyword evidence="6 10" id="KW-0227">DNA damage</keyword>
<evidence type="ECO:0000256" key="3">
    <source>
        <dbReference type="ARBA" id="ARBA00022679"/>
    </source>
</evidence>
<keyword evidence="4 10" id="KW-0548">Nucleotidyltransferase</keyword>
<dbReference type="InterPro" id="IPR024728">
    <property type="entry name" value="PolY_HhH_motif"/>
</dbReference>
<sequence length="403" mass="45002">MILCMDMDAFFASVEQSSNPSLRGKPIAVIGAKERTVVVTSSYEARACGVKTGMNKFEALKVCPHVTLVIANPRKYTYISTEITRYLKTITPDVECYSIDEAFLDLSKIDISAVDAAYMIKSFVKKTFNITCSVGVGPNKLIAKMASGVNKPDGFYMVEQDEVLDFIDNFELGDIWGIGRRLARRFRDLGIFSPKDLRDFGQERLEEMFGVNGTRLYNMVCGQYGDGVVSEEAPVKSIGHSMTMPVFVTTREDALNYLLQLSEMVSARARKNGFAGKTIHVCIRDTEMSTIGKRKTFGFFTSATHHIYEEAVSIFDEIWDKTPIRLLGITIGSLVSEYVALSNIMDDFQKYPQLYDAIDKINSKYGKNAVSFASVLNCKRIGAKTISPAWRPEGTRNVDFTSD</sequence>
<dbReference type="GO" id="GO:0005829">
    <property type="term" value="C:cytosol"/>
    <property type="evidence" value="ECO:0007669"/>
    <property type="project" value="TreeGrafter"/>
</dbReference>
<evidence type="ECO:0000256" key="1">
    <source>
        <dbReference type="ARBA" id="ARBA00010945"/>
    </source>
</evidence>
<feature type="binding site" evidence="10">
    <location>
        <position position="6"/>
    </location>
    <ligand>
        <name>Mg(2+)</name>
        <dbReference type="ChEBI" id="CHEBI:18420"/>
    </ligand>
</feature>
<keyword evidence="7 10" id="KW-0460">Magnesium</keyword>
<keyword evidence="10" id="KW-0238">DNA-binding</keyword>
<dbReference type="Pfam" id="PF11799">
    <property type="entry name" value="IMS_C"/>
    <property type="match status" value="1"/>
</dbReference>
<reference evidence="12 13" key="1">
    <citation type="submission" date="2019-03" db="EMBL/GenBank/DDBJ databases">
        <title>Genomic Encyclopedia of Type Strains, Phase IV (KMG-IV): sequencing the most valuable type-strain genomes for metagenomic binning, comparative biology and taxonomic classification.</title>
        <authorList>
            <person name="Goeker M."/>
        </authorList>
    </citation>
    <scope>NUCLEOTIDE SEQUENCE [LARGE SCALE GENOMIC DNA]</scope>
    <source>
        <strain evidence="12 13">DSM 24984</strain>
    </source>
</reference>
<dbReference type="PROSITE" id="PS50173">
    <property type="entry name" value="UMUC"/>
    <property type="match status" value="1"/>
</dbReference>
<evidence type="ECO:0000256" key="6">
    <source>
        <dbReference type="ARBA" id="ARBA00022763"/>
    </source>
</evidence>
<dbReference type="Pfam" id="PF00817">
    <property type="entry name" value="IMS"/>
    <property type="match status" value="1"/>
</dbReference>
<dbReference type="InterPro" id="IPR036775">
    <property type="entry name" value="DNA_pol_Y-fam_lit_finger_sf"/>
</dbReference>
<accession>A0A4R1KA61</accession>
<evidence type="ECO:0000256" key="5">
    <source>
        <dbReference type="ARBA" id="ARBA00022723"/>
    </source>
</evidence>
<dbReference type="CDD" id="cd03586">
    <property type="entry name" value="PolY_Pol_IV_kappa"/>
    <property type="match status" value="1"/>
</dbReference>
<dbReference type="Gene3D" id="3.40.1170.60">
    <property type="match status" value="1"/>
</dbReference>
<dbReference type="Pfam" id="PF11798">
    <property type="entry name" value="IMS_HHH"/>
    <property type="match status" value="1"/>
</dbReference>
<dbReference type="GO" id="GO:0006281">
    <property type="term" value="P:DNA repair"/>
    <property type="evidence" value="ECO:0007669"/>
    <property type="project" value="UniProtKB-UniRule"/>
</dbReference>
<evidence type="ECO:0000313" key="12">
    <source>
        <dbReference type="EMBL" id="TCK60783.1"/>
    </source>
</evidence>
<dbReference type="SUPFAM" id="SSF100879">
    <property type="entry name" value="Lesion bypass DNA polymerase (Y-family), little finger domain"/>
    <property type="match status" value="1"/>
</dbReference>
<feature type="domain" description="UmuC" evidence="11">
    <location>
        <begin position="2"/>
        <end position="179"/>
    </location>
</feature>
<keyword evidence="3 10" id="KW-0808">Transferase</keyword>
<dbReference type="InterPro" id="IPR022880">
    <property type="entry name" value="DNApol_IV"/>
</dbReference>
<comment type="subcellular location">
    <subcellularLocation>
        <location evidence="10">Cytoplasm</location>
    </subcellularLocation>
</comment>
<gene>
    <name evidence="10" type="primary">dinB</name>
    <name evidence="12" type="ORF">C8D98_1662</name>
</gene>
<dbReference type="AlphaFoldDB" id="A0A4R1KA61"/>
<dbReference type="InterPro" id="IPR043128">
    <property type="entry name" value="Rev_trsase/Diguanyl_cyclase"/>
</dbReference>
<dbReference type="GO" id="GO:0042276">
    <property type="term" value="P:error-prone translesion synthesis"/>
    <property type="evidence" value="ECO:0007669"/>
    <property type="project" value="TreeGrafter"/>
</dbReference>
<dbReference type="PANTHER" id="PTHR11076">
    <property type="entry name" value="DNA REPAIR POLYMERASE UMUC / TRANSFERASE FAMILY MEMBER"/>
    <property type="match status" value="1"/>
</dbReference>
<keyword evidence="13" id="KW-1185">Reference proteome</keyword>